<dbReference type="PROSITE" id="PS50943">
    <property type="entry name" value="HTH_CROC1"/>
    <property type="match status" value="1"/>
</dbReference>
<sequence>MLTKKSTFARNFRYFREKAQLGQEALAEKIGVNVRTISVYETGKGYPKVDLLIKISSILEVPVEHFFADNPENAGRAAKSSTTGLSLSEGSDAFETVQRYRNAIKACQHLIENGNTEACQSLISSFISAVDELETTYMRNKEIEAKLRYATELISSIANGGKPFNK</sequence>
<evidence type="ECO:0000313" key="3">
    <source>
        <dbReference type="EMBL" id="MTI28652.1"/>
    </source>
</evidence>
<dbReference type="Pfam" id="PF01381">
    <property type="entry name" value="HTH_3"/>
    <property type="match status" value="1"/>
</dbReference>
<name>A0ABW9RWS1_9BACT</name>
<keyword evidence="4" id="KW-1185">Reference proteome</keyword>
<dbReference type="PANTHER" id="PTHR46558">
    <property type="entry name" value="TRACRIPTIONAL REGULATORY PROTEIN-RELATED-RELATED"/>
    <property type="match status" value="1"/>
</dbReference>
<dbReference type="Proteomes" id="UP000798808">
    <property type="component" value="Unassembled WGS sequence"/>
</dbReference>
<dbReference type="SMART" id="SM00530">
    <property type="entry name" value="HTH_XRE"/>
    <property type="match status" value="1"/>
</dbReference>
<dbReference type="EMBL" id="SMLW01000669">
    <property type="protein sequence ID" value="MTI28652.1"/>
    <property type="molecule type" value="Genomic_DNA"/>
</dbReference>
<comment type="caution">
    <text evidence="3">The sequence shown here is derived from an EMBL/GenBank/DDBJ whole genome shotgun (WGS) entry which is preliminary data.</text>
</comment>
<dbReference type="InterPro" id="IPR001387">
    <property type="entry name" value="Cro/C1-type_HTH"/>
</dbReference>
<keyword evidence="1" id="KW-0238">DNA-binding</keyword>
<dbReference type="Gene3D" id="1.10.260.40">
    <property type="entry name" value="lambda repressor-like DNA-binding domains"/>
    <property type="match status" value="1"/>
</dbReference>
<evidence type="ECO:0000313" key="4">
    <source>
        <dbReference type="Proteomes" id="UP000798808"/>
    </source>
</evidence>
<dbReference type="PANTHER" id="PTHR46558:SF11">
    <property type="entry name" value="HTH-TYPE TRANSCRIPTIONAL REGULATOR XRE"/>
    <property type="match status" value="1"/>
</dbReference>
<dbReference type="InterPro" id="IPR010982">
    <property type="entry name" value="Lambda_DNA-bd_dom_sf"/>
</dbReference>
<accession>A0ABW9RWS1</accession>
<gene>
    <name evidence="3" type="ORF">E1163_27080</name>
</gene>
<dbReference type="SUPFAM" id="SSF47413">
    <property type="entry name" value="lambda repressor-like DNA-binding domains"/>
    <property type="match status" value="1"/>
</dbReference>
<feature type="domain" description="HTH cro/C1-type" evidence="2">
    <location>
        <begin position="12"/>
        <end position="66"/>
    </location>
</feature>
<reference evidence="3 4" key="1">
    <citation type="submission" date="2019-02" db="EMBL/GenBank/DDBJ databases">
        <authorList>
            <person name="Goldberg S.R."/>
            <person name="Haltli B.A."/>
            <person name="Correa H."/>
            <person name="Russell K.G."/>
        </authorList>
    </citation>
    <scope>NUCLEOTIDE SEQUENCE [LARGE SCALE GENOMIC DNA]</scope>
    <source>
        <strain evidence="3 4">JCM 16186</strain>
    </source>
</reference>
<dbReference type="CDD" id="cd00093">
    <property type="entry name" value="HTH_XRE"/>
    <property type="match status" value="1"/>
</dbReference>
<proteinExistence type="predicted"/>
<evidence type="ECO:0000256" key="1">
    <source>
        <dbReference type="ARBA" id="ARBA00023125"/>
    </source>
</evidence>
<protein>
    <submittedName>
        <fullName evidence="3">XRE family transcriptional regulator</fullName>
    </submittedName>
</protein>
<evidence type="ECO:0000259" key="2">
    <source>
        <dbReference type="PROSITE" id="PS50943"/>
    </source>
</evidence>
<organism evidence="3 4">
    <name type="scientific">Fulvivirga kasyanovii</name>
    <dbReference type="NCBI Taxonomy" id="396812"/>
    <lineage>
        <taxon>Bacteria</taxon>
        <taxon>Pseudomonadati</taxon>
        <taxon>Bacteroidota</taxon>
        <taxon>Cytophagia</taxon>
        <taxon>Cytophagales</taxon>
        <taxon>Fulvivirgaceae</taxon>
        <taxon>Fulvivirga</taxon>
    </lineage>
</organism>